<proteinExistence type="predicted"/>
<accession>K2JPM2</accession>
<protein>
    <submittedName>
        <fullName evidence="2">Uncharacterized protein</fullName>
    </submittedName>
</protein>
<dbReference type="AlphaFoldDB" id="K2JPM2"/>
<dbReference type="Proteomes" id="UP000006755">
    <property type="component" value="Unassembled WGS sequence"/>
</dbReference>
<feature type="region of interest" description="Disordered" evidence="1">
    <location>
        <begin position="1"/>
        <end position="20"/>
    </location>
</feature>
<reference evidence="2 3" key="1">
    <citation type="journal article" date="2012" name="J. Bacteriol.">
        <title>Genome Sequence of Gallaecimonas xiamenensis Type Strain 3-C-1.</title>
        <authorList>
            <person name="Lai Q."/>
            <person name="Wang L."/>
            <person name="Wang W."/>
            <person name="Shao Z."/>
        </authorList>
    </citation>
    <scope>NUCLEOTIDE SEQUENCE [LARGE SCALE GENOMIC DNA]</scope>
    <source>
        <strain evidence="2 3">3-C-1</strain>
    </source>
</reference>
<evidence type="ECO:0000256" key="1">
    <source>
        <dbReference type="SAM" id="MobiDB-lite"/>
    </source>
</evidence>
<feature type="compositionally biased region" description="Basic and acidic residues" evidence="1">
    <location>
        <begin position="10"/>
        <end position="20"/>
    </location>
</feature>
<name>K2JPM2_9GAMM</name>
<keyword evidence="3" id="KW-1185">Reference proteome</keyword>
<evidence type="ECO:0000313" key="3">
    <source>
        <dbReference type="Proteomes" id="UP000006755"/>
    </source>
</evidence>
<dbReference type="EMBL" id="AMRI01000003">
    <property type="protein sequence ID" value="EKE77148.1"/>
    <property type="molecule type" value="Genomic_DNA"/>
</dbReference>
<comment type="caution">
    <text evidence="2">The sequence shown here is derived from an EMBL/GenBank/DDBJ whole genome shotgun (WGS) entry which is preliminary data.</text>
</comment>
<evidence type="ECO:0000313" key="2">
    <source>
        <dbReference type="EMBL" id="EKE77148.1"/>
    </source>
</evidence>
<gene>
    <name evidence="2" type="ORF">B3C1_03045</name>
</gene>
<sequence>MSTSSTVPGEGEKPNTDLSREQLELQFLSQVLHQLRDQAEPLPRWTRFKLWVRRLKGPTKTH</sequence>
<organism evidence="2 3">
    <name type="scientific">Gallaecimonas xiamenensis 3-C-1</name>
    <dbReference type="NCBI Taxonomy" id="745411"/>
    <lineage>
        <taxon>Bacteria</taxon>
        <taxon>Pseudomonadati</taxon>
        <taxon>Pseudomonadota</taxon>
        <taxon>Gammaproteobacteria</taxon>
        <taxon>Enterobacterales</taxon>
        <taxon>Gallaecimonadaceae</taxon>
        <taxon>Gallaecimonas</taxon>
    </lineage>
</organism>